<keyword evidence="14" id="KW-1185">Reference proteome</keyword>
<dbReference type="PANTHER" id="PTHR24232:SF56">
    <property type="entry name" value="G-PROTEIN COUPLED RECEPTOR 55"/>
    <property type="match status" value="1"/>
</dbReference>
<comment type="similarity">
    <text evidence="10">Belongs to the G-protein coupled receptor 1 family.</text>
</comment>
<dbReference type="PRINTS" id="PR00237">
    <property type="entry name" value="GPCRRHODOPSN"/>
</dbReference>
<evidence type="ECO:0000256" key="2">
    <source>
        <dbReference type="ARBA" id="ARBA00022475"/>
    </source>
</evidence>
<dbReference type="Proteomes" id="UP001497482">
    <property type="component" value="Chromosome 14"/>
</dbReference>
<dbReference type="GO" id="GO:0005886">
    <property type="term" value="C:plasma membrane"/>
    <property type="evidence" value="ECO:0007669"/>
    <property type="project" value="UniProtKB-SubCell"/>
</dbReference>
<feature type="transmembrane region" description="Helical" evidence="11">
    <location>
        <begin position="20"/>
        <end position="44"/>
    </location>
</feature>
<sequence>MTNNCSFAAVDELMKQLELAIYIPIFIIGLVSNVGALAVFCYVLPKWTETTIYMTSLALLDLLLLFLLPFKMHATNHMWPPHLQTLCSILECLYFFGIYGSIYTIMSISVDRWMAICHPFKAKQRRSRRKALGISVAVWALVSVVTSTTTSSFRQSTGHTSIHCFHSFSPRGWRPVVIVCVEVLGFLGPAVVVVFCSVRTIRALQRSEQRSAQGRACIRYVYSSLCAFLLPLTPSHLAILLQFLVHQGVIEKCGSQAAISLFLQLALCLSNVTCCLDALCYYFITAEVKSSRLSSTFAIHRRTACSSSEL</sequence>
<keyword evidence="8" id="KW-0325">Glycoprotein</keyword>
<dbReference type="GO" id="GO:0004930">
    <property type="term" value="F:G protein-coupled receptor activity"/>
    <property type="evidence" value="ECO:0007669"/>
    <property type="project" value="UniProtKB-KW"/>
</dbReference>
<evidence type="ECO:0000313" key="13">
    <source>
        <dbReference type="EMBL" id="CAL1579650.1"/>
    </source>
</evidence>
<evidence type="ECO:0000256" key="1">
    <source>
        <dbReference type="ARBA" id="ARBA00004651"/>
    </source>
</evidence>
<feature type="transmembrane region" description="Helical" evidence="11">
    <location>
        <begin position="88"/>
        <end position="110"/>
    </location>
</feature>
<dbReference type="InterPro" id="IPR000276">
    <property type="entry name" value="GPCR_Rhodpsn"/>
</dbReference>
<feature type="transmembrane region" description="Helical" evidence="11">
    <location>
        <begin position="173"/>
        <end position="198"/>
    </location>
</feature>
<evidence type="ECO:0000256" key="10">
    <source>
        <dbReference type="RuleBase" id="RU000688"/>
    </source>
</evidence>
<dbReference type="PROSITE" id="PS00237">
    <property type="entry name" value="G_PROTEIN_RECEP_F1_1"/>
    <property type="match status" value="1"/>
</dbReference>
<dbReference type="FunFam" id="1.20.1070.10:FF:000142">
    <property type="entry name" value="G protein-coupled receptor 55"/>
    <property type="match status" value="1"/>
</dbReference>
<accession>A0AAV2JQ44</accession>
<evidence type="ECO:0000256" key="11">
    <source>
        <dbReference type="SAM" id="Phobius"/>
    </source>
</evidence>
<evidence type="ECO:0000256" key="8">
    <source>
        <dbReference type="ARBA" id="ARBA00023180"/>
    </source>
</evidence>
<dbReference type="Pfam" id="PF00001">
    <property type="entry name" value="7tm_1"/>
    <property type="match status" value="1"/>
</dbReference>
<keyword evidence="3 10" id="KW-0812">Transmembrane</keyword>
<dbReference type="GO" id="GO:0007200">
    <property type="term" value="P:phospholipase C-activating G protein-coupled receptor signaling pathway"/>
    <property type="evidence" value="ECO:0007669"/>
    <property type="project" value="TreeGrafter"/>
</dbReference>
<organism evidence="13 14">
    <name type="scientific">Knipowitschia caucasica</name>
    <name type="common">Caucasian dwarf goby</name>
    <name type="synonym">Pomatoschistus caucasicus</name>
    <dbReference type="NCBI Taxonomy" id="637954"/>
    <lineage>
        <taxon>Eukaryota</taxon>
        <taxon>Metazoa</taxon>
        <taxon>Chordata</taxon>
        <taxon>Craniata</taxon>
        <taxon>Vertebrata</taxon>
        <taxon>Euteleostomi</taxon>
        <taxon>Actinopterygii</taxon>
        <taxon>Neopterygii</taxon>
        <taxon>Teleostei</taxon>
        <taxon>Neoteleostei</taxon>
        <taxon>Acanthomorphata</taxon>
        <taxon>Gobiaria</taxon>
        <taxon>Gobiiformes</taxon>
        <taxon>Gobioidei</taxon>
        <taxon>Gobiidae</taxon>
        <taxon>Gobiinae</taxon>
        <taxon>Knipowitschia</taxon>
    </lineage>
</organism>
<protein>
    <recommendedName>
        <fullName evidence="12">G-protein coupled receptors family 1 profile domain-containing protein</fullName>
    </recommendedName>
</protein>
<reference evidence="13 14" key="1">
    <citation type="submission" date="2024-04" db="EMBL/GenBank/DDBJ databases">
        <authorList>
            <person name="Waldvogel A.-M."/>
            <person name="Schoenle A."/>
        </authorList>
    </citation>
    <scope>NUCLEOTIDE SEQUENCE [LARGE SCALE GENOMIC DNA]</scope>
</reference>
<feature type="transmembrane region" description="Helical" evidence="11">
    <location>
        <begin position="51"/>
        <end position="68"/>
    </location>
</feature>
<dbReference type="PROSITE" id="PS50262">
    <property type="entry name" value="G_PROTEIN_RECEP_F1_2"/>
    <property type="match status" value="1"/>
</dbReference>
<comment type="subcellular location">
    <subcellularLocation>
        <location evidence="1">Cell membrane</location>
        <topology evidence="1">Multi-pass membrane protein</topology>
    </subcellularLocation>
</comment>
<dbReference type="PANTHER" id="PTHR24232">
    <property type="entry name" value="G-PROTEIN COUPLED RECEPTOR"/>
    <property type="match status" value="1"/>
</dbReference>
<dbReference type="EMBL" id="OZ035836">
    <property type="protein sequence ID" value="CAL1579650.1"/>
    <property type="molecule type" value="Genomic_DNA"/>
</dbReference>
<keyword evidence="5 10" id="KW-0297">G-protein coupled receptor</keyword>
<evidence type="ECO:0000256" key="5">
    <source>
        <dbReference type="ARBA" id="ARBA00023040"/>
    </source>
</evidence>
<name>A0AAV2JQ44_KNICA</name>
<gene>
    <name evidence="13" type="ORF">KC01_LOCUS10657</name>
</gene>
<proteinExistence type="inferred from homology"/>
<evidence type="ECO:0000256" key="9">
    <source>
        <dbReference type="ARBA" id="ARBA00023224"/>
    </source>
</evidence>
<feature type="transmembrane region" description="Helical" evidence="11">
    <location>
        <begin position="219"/>
        <end position="245"/>
    </location>
</feature>
<evidence type="ECO:0000313" key="14">
    <source>
        <dbReference type="Proteomes" id="UP001497482"/>
    </source>
</evidence>
<dbReference type="InterPro" id="IPR017452">
    <property type="entry name" value="GPCR_Rhodpsn_7TM"/>
</dbReference>
<feature type="transmembrane region" description="Helical" evidence="11">
    <location>
        <begin position="257"/>
        <end position="284"/>
    </location>
</feature>
<evidence type="ECO:0000256" key="7">
    <source>
        <dbReference type="ARBA" id="ARBA00023170"/>
    </source>
</evidence>
<evidence type="ECO:0000256" key="3">
    <source>
        <dbReference type="ARBA" id="ARBA00022692"/>
    </source>
</evidence>
<evidence type="ECO:0000256" key="6">
    <source>
        <dbReference type="ARBA" id="ARBA00023136"/>
    </source>
</evidence>
<evidence type="ECO:0000256" key="4">
    <source>
        <dbReference type="ARBA" id="ARBA00022989"/>
    </source>
</evidence>
<feature type="domain" description="G-protein coupled receptors family 1 profile" evidence="12">
    <location>
        <begin position="32"/>
        <end position="281"/>
    </location>
</feature>
<keyword evidence="4 11" id="KW-1133">Transmembrane helix</keyword>
<evidence type="ECO:0000259" key="12">
    <source>
        <dbReference type="PROSITE" id="PS50262"/>
    </source>
</evidence>
<keyword evidence="9 10" id="KW-0807">Transducer</keyword>
<dbReference type="SUPFAM" id="SSF81321">
    <property type="entry name" value="Family A G protein-coupled receptor-like"/>
    <property type="match status" value="1"/>
</dbReference>
<feature type="transmembrane region" description="Helical" evidence="11">
    <location>
        <begin position="131"/>
        <end position="153"/>
    </location>
</feature>
<dbReference type="Gene3D" id="1.20.1070.10">
    <property type="entry name" value="Rhodopsin 7-helix transmembrane proteins"/>
    <property type="match status" value="1"/>
</dbReference>
<keyword evidence="6 11" id="KW-0472">Membrane</keyword>
<keyword evidence="7 10" id="KW-0675">Receptor</keyword>
<dbReference type="GO" id="GO:0035025">
    <property type="term" value="P:positive regulation of Rho protein signal transduction"/>
    <property type="evidence" value="ECO:0007669"/>
    <property type="project" value="TreeGrafter"/>
</dbReference>
<dbReference type="AlphaFoldDB" id="A0AAV2JQ44"/>
<keyword evidence="2" id="KW-1003">Cell membrane</keyword>